<dbReference type="RefSeq" id="WP_380902046.1">
    <property type="nucleotide sequence ID" value="NZ_JBHUEG010000007.1"/>
</dbReference>
<evidence type="ECO:0000256" key="1">
    <source>
        <dbReference type="ARBA" id="ARBA00007261"/>
    </source>
</evidence>
<feature type="domain" description="Peptidase M16 C-terminal" evidence="8">
    <location>
        <begin position="702"/>
        <end position="875"/>
    </location>
</feature>
<dbReference type="Proteomes" id="UP001597545">
    <property type="component" value="Unassembled WGS sequence"/>
</dbReference>
<dbReference type="PANTHER" id="PTHR43690:SF34">
    <property type="entry name" value="ZINC PROTEASE PQQL-LIKE"/>
    <property type="match status" value="1"/>
</dbReference>
<evidence type="ECO:0000256" key="5">
    <source>
        <dbReference type="ARBA" id="ARBA00023049"/>
    </source>
</evidence>
<evidence type="ECO:0000256" key="3">
    <source>
        <dbReference type="ARBA" id="ARBA00022801"/>
    </source>
</evidence>
<feature type="signal peptide" evidence="6">
    <location>
        <begin position="1"/>
        <end position="22"/>
    </location>
</feature>
<organism evidence="9 10">
    <name type="scientific">Sphingobacterium suaedae</name>
    <dbReference type="NCBI Taxonomy" id="1686402"/>
    <lineage>
        <taxon>Bacteria</taxon>
        <taxon>Pseudomonadati</taxon>
        <taxon>Bacteroidota</taxon>
        <taxon>Sphingobacteriia</taxon>
        <taxon>Sphingobacteriales</taxon>
        <taxon>Sphingobacteriaceae</taxon>
        <taxon>Sphingobacterium</taxon>
    </lineage>
</organism>
<keyword evidence="4" id="KW-0862">Zinc</keyword>
<dbReference type="PANTHER" id="PTHR43690">
    <property type="entry name" value="NARDILYSIN"/>
    <property type="match status" value="1"/>
</dbReference>
<evidence type="ECO:0000259" key="7">
    <source>
        <dbReference type="Pfam" id="PF00675"/>
    </source>
</evidence>
<dbReference type="InterPro" id="IPR007863">
    <property type="entry name" value="Peptidase_M16_C"/>
</dbReference>
<evidence type="ECO:0000256" key="6">
    <source>
        <dbReference type="SAM" id="SignalP"/>
    </source>
</evidence>
<name>A0ABW5KEI7_9SPHI</name>
<keyword evidence="6" id="KW-0732">Signal</keyword>
<dbReference type="Pfam" id="PF00675">
    <property type="entry name" value="Peptidase_M16"/>
    <property type="match status" value="1"/>
</dbReference>
<dbReference type="InterPro" id="IPR050626">
    <property type="entry name" value="Peptidase_M16"/>
</dbReference>
<evidence type="ECO:0000313" key="10">
    <source>
        <dbReference type="Proteomes" id="UP001597545"/>
    </source>
</evidence>
<dbReference type="Pfam" id="PF05193">
    <property type="entry name" value="Peptidase_M16_C"/>
    <property type="match status" value="2"/>
</dbReference>
<feature type="domain" description="Peptidase M16 C-terminal" evidence="8">
    <location>
        <begin position="224"/>
        <end position="403"/>
    </location>
</feature>
<dbReference type="SUPFAM" id="SSF63411">
    <property type="entry name" value="LuxS/MPP-like metallohydrolase"/>
    <property type="match status" value="4"/>
</dbReference>
<protein>
    <submittedName>
        <fullName evidence="9">M16 family metallopeptidase</fullName>
    </submittedName>
</protein>
<evidence type="ECO:0000259" key="8">
    <source>
        <dbReference type="Pfam" id="PF05193"/>
    </source>
</evidence>
<feature type="domain" description="Peptidase M16 N-terminal" evidence="7">
    <location>
        <begin position="67"/>
        <end position="186"/>
    </location>
</feature>
<dbReference type="InterPro" id="IPR011765">
    <property type="entry name" value="Pept_M16_N"/>
</dbReference>
<accession>A0ABW5KEI7</accession>
<dbReference type="Gene3D" id="3.30.830.10">
    <property type="entry name" value="Metalloenzyme, LuxS/M16 peptidase-like"/>
    <property type="match status" value="4"/>
</dbReference>
<comment type="caution">
    <text evidence="9">The sequence shown here is derived from an EMBL/GenBank/DDBJ whole genome shotgun (WGS) entry which is preliminary data.</text>
</comment>
<dbReference type="InterPro" id="IPR011249">
    <property type="entry name" value="Metalloenz_LuxS/M16"/>
</dbReference>
<reference evidence="10" key="1">
    <citation type="journal article" date="2019" name="Int. J. Syst. Evol. Microbiol.">
        <title>The Global Catalogue of Microorganisms (GCM) 10K type strain sequencing project: providing services to taxonomists for standard genome sequencing and annotation.</title>
        <authorList>
            <consortium name="The Broad Institute Genomics Platform"/>
            <consortium name="The Broad Institute Genome Sequencing Center for Infectious Disease"/>
            <person name="Wu L."/>
            <person name="Ma J."/>
        </authorList>
    </citation>
    <scope>NUCLEOTIDE SEQUENCE [LARGE SCALE GENOMIC DNA]</scope>
    <source>
        <strain evidence="10">KCTC 42662</strain>
    </source>
</reference>
<evidence type="ECO:0000256" key="4">
    <source>
        <dbReference type="ARBA" id="ARBA00022833"/>
    </source>
</evidence>
<keyword evidence="10" id="KW-1185">Reference proteome</keyword>
<evidence type="ECO:0000313" key="9">
    <source>
        <dbReference type="EMBL" id="MFD2547364.1"/>
    </source>
</evidence>
<keyword evidence="3" id="KW-0378">Hydrolase</keyword>
<evidence type="ECO:0000256" key="2">
    <source>
        <dbReference type="ARBA" id="ARBA00022670"/>
    </source>
</evidence>
<keyword evidence="2" id="KW-0645">Protease</keyword>
<proteinExistence type="inferred from homology"/>
<comment type="similarity">
    <text evidence="1">Belongs to the peptidase M16 family.</text>
</comment>
<feature type="chain" id="PRO_5045655167" evidence="6">
    <location>
        <begin position="23"/>
        <end position="951"/>
    </location>
</feature>
<keyword evidence="5" id="KW-0482">Metalloprotease</keyword>
<dbReference type="EMBL" id="JBHULR010000003">
    <property type="protein sequence ID" value="MFD2547364.1"/>
    <property type="molecule type" value="Genomic_DNA"/>
</dbReference>
<gene>
    <name evidence="9" type="ORF">ACFSR5_06850</name>
</gene>
<sequence length="951" mass="107879">MHIIKPIALAFLLPSLVQTSVAAPTNMSIEAQTVLRADTLLWDAPLPFDTEVRTGKLDNGFRYFIRKNVEPKDRVTMYLATKVGSVLETNEQVGLAHFLEHMNFNGLKHFPKNELVDYLQKAGVRFGSDLNAYTGFDQTVYQLPIPSDDPELLKNGLQVLRDWAQDALLTPEEIDKERGIVLEEMRGGRGVAQRMRDKYLPIMLNNSRYSSRLPIGTEHNIKNFPYEVLRDFHRSWYRPDLQALIIVGDIDVDAMEKEVTRLFTDLKSPANYPPRTEYQVPLLNKNQFIAVTDPEMTYTVGQITIKHPEEKVETVRDFRRDILKSVYNNMLNARLSELGQSANPPFIQAGVGIGSFLGGLDAFNANVVAKPNELEHGFKALLRELERVQEFGFTETEFQRAVSVIRKGNETAFVERDKKKSDSYVDRYLNYYLEDSPALGNEDSYALYKQLLPTLSLREVNQLNQQYYVDTNRDVIIMAPDNEKDNLPDEARMLSWLAEIEAEPLTAYEDKVSELPLLSVQPVKGSVVDSKELVSIASKELILSNGVKVVLKPTTFKNDEILISAFSPGGTSLYSDDDYFSASHAGELVNSSGIGQLNTIELQKYMTGKNVNISPYVSERAEGISGYADKEGLPIAFEMIYGYFTEPRIEDDVYQSTIAKTTSMIANRESNPNFVFSKAVLESLYQGNIRRMPISAEGVKKINQERALSIYKERFADASDFVFTIVGSFTEEEILPFIERYLASLPSLNRKEEAKDLGIYEPEKGLETVVHKGQEQKATAVLTYYGDYTYNPEENINMDALEHVLTTKLLERLREEESGVYGTAARASTSKFPKNRFSFTVSFGTAVDKYEALIHSTLDEINKVKTNGPLLSDLEKFKIEQKRQLELSLKENRFWMSHLSGAYQRGEDPARVNHYLEELNQISVESVKKVANTYLQDAKLFKFILLPDESK</sequence>